<dbReference type="AlphaFoldDB" id="A0A061R0R1"/>
<name>A0A061R0R1_9CHLO</name>
<dbReference type="InterPro" id="IPR027417">
    <property type="entry name" value="P-loop_NTPase"/>
</dbReference>
<feature type="compositionally biased region" description="Low complexity" evidence="1">
    <location>
        <begin position="228"/>
        <end position="254"/>
    </location>
</feature>
<protein>
    <submittedName>
        <fullName evidence="2">Uncharacterized protein</fullName>
    </submittedName>
</protein>
<proteinExistence type="predicted"/>
<gene>
    <name evidence="2" type="ORF">TSPGSL018_13481</name>
</gene>
<evidence type="ECO:0000256" key="1">
    <source>
        <dbReference type="SAM" id="MobiDB-lite"/>
    </source>
</evidence>
<reference evidence="2" key="1">
    <citation type="submission" date="2014-05" db="EMBL/GenBank/DDBJ databases">
        <title>The transcriptome of the halophilic microalga Tetraselmis sp. GSL018 isolated from the Great Salt Lake, Utah.</title>
        <authorList>
            <person name="Jinkerson R.E."/>
            <person name="D'Adamo S."/>
            <person name="Posewitz M.C."/>
        </authorList>
    </citation>
    <scope>NUCLEOTIDE SEQUENCE</scope>
    <source>
        <strain evidence="2">GSL018</strain>
    </source>
</reference>
<dbReference type="Gene3D" id="3.40.50.300">
    <property type="entry name" value="P-loop containing nucleotide triphosphate hydrolases"/>
    <property type="match status" value="1"/>
</dbReference>
<sequence length="254" mass="28384">MSGSSKLIPVVLIVGDRDVGKCTLASRILKKELSHTEQLREHAFTWELDTKYYKASILLKYEQIGATCQTRVQPPIEGLILLLDGFRQETWNAAREWMSAFEQDPAVRLCVINKCEQCLASSPRPAWHEEVREWCLAWTQRRTVPSATTWVRASLEWWRLSRRTSGRACAGRGGSPQTALPPRPAPRAMAAAMQSRRGAQARAPVHAKREAPSPRFALLWRRRRRRSLPPGLWTPGGTPSLTGSLGSSASSCSA</sequence>
<dbReference type="SUPFAM" id="SSF52540">
    <property type="entry name" value="P-loop containing nucleoside triphosphate hydrolases"/>
    <property type="match status" value="1"/>
</dbReference>
<feature type="region of interest" description="Disordered" evidence="1">
    <location>
        <begin position="227"/>
        <end position="254"/>
    </location>
</feature>
<accession>A0A061R0R1</accession>
<dbReference type="EMBL" id="GBEZ01020127">
    <property type="protein sequence ID" value="JAC66512.1"/>
    <property type="molecule type" value="Transcribed_RNA"/>
</dbReference>
<dbReference type="CDD" id="cd00882">
    <property type="entry name" value="Ras_like_GTPase"/>
    <property type="match status" value="1"/>
</dbReference>
<organism evidence="2">
    <name type="scientific">Tetraselmis sp. GSL018</name>
    <dbReference type="NCBI Taxonomy" id="582737"/>
    <lineage>
        <taxon>Eukaryota</taxon>
        <taxon>Viridiplantae</taxon>
        <taxon>Chlorophyta</taxon>
        <taxon>core chlorophytes</taxon>
        <taxon>Chlorodendrophyceae</taxon>
        <taxon>Chlorodendrales</taxon>
        <taxon>Chlorodendraceae</taxon>
        <taxon>Tetraselmis</taxon>
    </lineage>
</organism>
<evidence type="ECO:0000313" key="2">
    <source>
        <dbReference type="EMBL" id="JAC66512.1"/>
    </source>
</evidence>